<evidence type="ECO:0000313" key="2">
    <source>
        <dbReference type="Proteomes" id="UP000188268"/>
    </source>
</evidence>
<dbReference type="Gramene" id="OMO74378">
    <property type="protein sequence ID" value="OMO74378"/>
    <property type="gene ID" value="CCACVL1_16780"/>
</dbReference>
<evidence type="ECO:0000313" key="1">
    <source>
        <dbReference type="EMBL" id="OMO74378.1"/>
    </source>
</evidence>
<proteinExistence type="predicted"/>
<accession>A0A1R3HVR4</accession>
<organism evidence="1 2">
    <name type="scientific">Corchorus capsularis</name>
    <name type="common">Jute</name>
    <dbReference type="NCBI Taxonomy" id="210143"/>
    <lineage>
        <taxon>Eukaryota</taxon>
        <taxon>Viridiplantae</taxon>
        <taxon>Streptophyta</taxon>
        <taxon>Embryophyta</taxon>
        <taxon>Tracheophyta</taxon>
        <taxon>Spermatophyta</taxon>
        <taxon>Magnoliopsida</taxon>
        <taxon>eudicotyledons</taxon>
        <taxon>Gunneridae</taxon>
        <taxon>Pentapetalae</taxon>
        <taxon>rosids</taxon>
        <taxon>malvids</taxon>
        <taxon>Malvales</taxon>
        <taxon>Malvaceae</taxon>
        <taxon>Grewioideae</taxon>
        <taxon>Apeibeae</taxon>
        <taxon>Corchorus</taxon>
    </lineage>
</organism>
<name>A0A1R3HVR4_COCAP</name>
<dbReference type="EMBL" id="AWWV01011113">
    <property type="protein sequence ID" value="OMO74378.1"/>
    <property type="molecule type" value="Genomic_DNA"/>
</dbReference>
<keyword evidence="2" id="KW-1185">Reference proteome</keyword>
<dbReference type="Proteomes" id="UP000188268">
    <property type="component" value="Unassembled WGS sequence"/>
</dbReference>
<reference evidence="1 2" key="1">
    <citation type="submission" date="2013-09" db="EMBL/GenBank/DDBJ databases">
        <title>Corchorus capsularis genome sequencing.</title>
        <authorList>
            <person name="Alam M."/>
            <person name="Haque M.S."/>
            <person name="Islam M.S."/>
            <person name="Emdad E.M."/>
            <person name="Islam M.M."/>
            <person name="Ahmed B."/>
            <person name="Halim A."/>
            <person name="Hossen Q.M.M."/>
            <person name="Hossain M.Z."/>
            <person name="Ahmed R."/>
            <person name="Khan M.M."/>
            <person name="Islam R."/>
            <person name="Rashid M.M."/>
            <person name="Khan S.A."/>
            <person name="Rahman M.S."/>
            <person name="Alam M."/>
        </authorList>
    </citation>
    <scope>NUCLEOTIDE SEQUENCE [LARGE SCALE GENOMIC DNA]</scope>
    <source>
        <strain evidence="2">cv. CVL-1</strain>
        <tissue evidence="1">Whole seedling</tissue>
    </source>
</reference>
<gene>
    <name evidence="1" type="ORF">CCACVL1_16780</name>
</gene>
<comment type="caution">
    <text evidence="1">The sequence shown here is derived from an EMBL/GenBank/DDBJ whole genome shotgun (WGS) entry which is preliminary data.</text>
</comment>
<dbReference type="AlphaFoldDB" id="A0A1R3HVR4"/>
<protein>
    <submittedName>
        <fullName evidence="1">Uncharacterized protein</fullName>
    </submittedName>
</protein>
<sequence>MSSIKLQTLNMGGAAIGEVPSTISVTASQGRPLKHLNHLPIMRPPRTTTLATKKRLHVPISNKSENRGQWAPLNLRARDSPATVALPAVLADNKIDFSPLLVPRIITDLIPTCKA</sequence>